<keyword evidence="3" id="KW-1185">Reference proteome</keyword>
<organism evidence="2 3">
    <name type="scientific">Bombardia bombarda</name>
    <dbReference type="NCBI Taxonomy" id="252184"/>
    <lineage>
        <taxon>Eukaryota</taxon>
        <taxon>Fungi</taxon>
        <taxon>Dikarya</taxon>
        <taxon>Ascomycota</taxon>
        <taxon>Pezizomycotina</taxon>
        <taxon>Sordariomycetes</taxon>
        <taxon>Sordariomycetidae</taxon>
        <taxon>Sordariales</taxon>
        <taxon>Lasiosphaeriaceae</taxon>
        <taxon>Bombardia</taxon>
    </lineage>
</organism>
<dbReference type="Proteomes" id="UP001174934">
    <property type="component" value="Unassembled WGS sequence"/>
</dbReference>
<reference evidence="2" key="1">
    <citation type="submission" date="2023-06" db="EMBL/GenBank/DDBJ databases">
        <title>Genome-scale phylogeny and comparative genomics of the fungal order Sordariales.</title>
        <authorList>
            <consortium name="Lawrence Berkeley National Laboratory"/>
            <person name="Hensen N."/>
            <person name="Bonometti L."/>
            <person name="Westerberg I."/>
            <person name="Brannstrom I.O."/>
            <person name="Guillou S."/>
            <person name="Cros-Aarteil S."/>
            <person name="Calhoun S."/>
            <person name="Haridas S."/>
            <person name="Kuo A."/>
            <person name="Mondo S."/>
            <person name="Pangilinan J."/>
            <person name="Riley R."/>
            <person name="LaButti K."/>
            <person name="Andreopoulos B."/>
            <person name="Lipzen A."/>
            <person name="Chen C."/>
            <person name="Yanf M."/>
            <person name="Daum C."/>
            <person name="Ng V."/>
            <person name="Clum A."/>
            <person name="Steindorff A."/>
            <person name="Ohm R."/>
            <person name="Martin F."/>
            <person name="Silar P."/>
            <person name="Natvig D."/>
            <person name="Lalanne C."/>
            <person name="Gautier V."/>
            <person name="Ament-velasquez S.L."/>
            <person name="Kruys A."/>
            <person name="Hutchinson M.I."/>
            <person name="Powell A.J."/>
            <person name="Barry K."/>
            <person name="Miller A.N."/>
            <person name="Grigoriev I.V."/>
            <person name="Debuchy R."/>
            <person name="Gladieux P."/>
            <person name="Thoren M.H."/>
            <person name="Johannesson H."/>
        </authorList>
    </citation>
    <scope>NUCLEOTIDE SEQUENCE</scope>
    <source>
        <strain evidence="2">SMH3391-2</strain>
    </source>
</reference>
<sequence>MKDHFGFRSRKCCRSTAQYFNIKRIYICCFCLVSNMLFITSYTFFFQLTFMVLVCLLLMAITTRYLNTFCDYSSY</sequence>
<feature type="transmembrane region" description="Helical" evidence="1">
    <location>
        <begin position="45"/>
        <end position="66"/>
    </location>
</feature>
<evidence type="ECO:0000313" key="3">
    <source>
        <dbReference type="Proteomes" id="UP001174934"/>
    </source>
</evidence>
<dbReference type="EMBL" id="JAULSR010000002">
    <property type="protein sequence ID" value="KAK0630681.1"/>
    <property type="molecule type" value="Genomic_DNA"/>
</dbReference>
<comment type="caution">
    <text evidence="2">The sequence shown here is derived from an EMBL/GenBank/DDBJ whole genome shotgun (WGS) entry which is preliminary data.</text>
</comment>
<keyword evidence="1" id="KW-1133">Transmembrane helix</keyword>
<accession>A0AA40C9Q6</accession>
<evidence type="ECO:0000313" key="2">
    <source>
        <dbReference type="EMBL" id="KAK0630681.1"/>
    </source>
</evidence>
<evidence type="ECO:0000256" key="1">
    <source>
        <dbReference type="SAM" id="Phobius"/>
    </source>
</evidence>
<dbReference type="AlphaFoldDB" id="A0AA40C9Q6"/>
<keyword evidence="1" id="KW-0472">Membrane</keyword>
<feature type="transmembrane region" description="Helical" evidence="1">
    <location>
        <begin position="21"/>
        <end position="39"/>
    </location>
</feature>
<protein>
    <submittedName>
        <fullName evidence="2">Uncharacterized protein</fullName>
    </submittedName>
</protein>
<keyword evidence="1" id="KW-0812">Transmembrane</keyword>
<name>A0AA40C9Q6_9PEZI</name>
<gene>
    <name evidence="2" type="ORF">B0T17DRAFT_529003</name>
</gene>
<proteinExistence type="predicted"/>